<reference evidence="3" key="3">
    <citation type="submission" date="2025-09" db="UniProtKB">
        <authorList>
            <consortium name="Ensembl"/>
        </authorList>
    </citation>
    <scope>IDENTIFICATION</scope>
</reference>
<feature type="domain" description="C-type lectin" evidence="2">
    <location>
        <begin position="129"/>
        <end position="248"/>
    </location>
</feature>
<keyword evidence="1" id="KW-0732">Signal</keyword>
<keyword evidence="4" id="KW-1185">Reference proteome</keyword>
<dbReference type="AlphaFoldDB" id="A0A3P8U4B1"/>
<evidence type="ECO:0000313" key="3">
    <source>
        <dbReference type="Ensembl" id="ENSAPEP00000033360.1"/>
    </source>
</evidence>
<dbReference type="Gene3D" id="3.10.100.10">
    <property type="entry name" value="Mannose-Binding Protein A, subunit A"/>
    <property type="match status" value="2"/>
</dbReference>
<dbReference type="Ensembl" id="ENSAPET00000034236.1">
    <property type="protein sequence ID" value="ENSAPEP00000033360.1"/>
    <property type="gene ID" value="ENSAPEG00000023691.1"/>
</dbReference>
<accession>A0A3P8U4B1</accession>
<proteinExistence type="predicted"/>
<dbReference type="SMART" id="SM00034">
    <property type="entry name" value="CLECT"/>
    <property type="match status" value="2"/>
</dbReference>
<dbReference type="GeneTree" id="ENSGT00940000163460"/>
<name>A0A3P8U4B1_AMPPE</name>
<dbReference type="STRING" id="161767.ENSAPEP00000033360"/>
<dbReference type="PANTHER" id="PTHR45784">
    <property type="entry name" value="C-TYPE LECTIN DOMAIN FAMILY 20 MEMBER A-RELATED"/>
    <property type="match status" value="1"/>
</dbReference>
<sequence length="248" mass="29294">MRKSALRFLILTVLYQVACGLFGQNVYVQQRSTWSEARQYCRQHHTDLTSVDTTEEIIALLLEAQKKDLVLPNMWIGLYKDVNHTWKWSGGTNMSHQFWPGLADITEDNLCVAIDRTQWKLKDCEKQKFPFWCFESQLVLVKENKTWEEAMEHCRHLDKELVSLPSKSALIQALQSSRTVQTDRVWIALRYLANTWLWMDGSTVKDKMWKQRKRSQCPEWRHHCGALSQEEEQLDSWDCADTLNFLCY</sequence>
<feature type="signal peptide" evidence="1">
    <location>
        <begin position="1"/>
        <end position="20"/>
    </location>
</feature>
<reference evidence="3" key="2">
    <citation type="submission" date="2025-08" db="UniProtKB">
        <authorList>
            <consortium name="Ensembl"/>
        </authorList>
    </citation>
    <scope>IDENTIFICATION</scope>
</reference>
<dbReference type="Proteomes" id="UP000265080">
    <property type="component" value="Chromosome 6"/>
</dbReference>
<protein>
    <recommendedName>
        <fullName evidence="2">C-type lectin domain-containing protein</fullName>
    </recommendedName>
</protein>
<dbReference type="PROSITE" id="PS50041">
    <property type="entry name" value="C_TYPE_LECTIN_2"/>
    <property type="match status" value="2"/>
</dbReference>
<dbReference type="InterPro" id="IPR016187">
    <property type="entry name" value="CTDL_fold"/>
</dbReference>
<evidence type="ECO:0000256" key="1">
    <source>
        <dbReference type="SAM" id="SignalP"/>
    </source>
</evidence>
<dbReference type="PANTHER" id="PTHR45784:SF8">
    <property type="entry name" value="C-TYPE MANNOSE RECEPTOR 2-RELATED"/>
    <property type="match status" value="1"/>
</dbReference>
<evidence type="ECO:0000313" key="4">
    <source>
        <dbReference type="Proteomes" id="UP000265080"/>
    </source>
</evidence>
<reference evidence="3 4" key="1">
    <citation type="submission" date="2018-03" db="EMBL/GenBank/DDBJ databases">
        <title>Finding Nemo's genes: A chromosome-scale reference assembly of the genome of the orange clownfish Amphiprion percula.</title>
        <authorList>
            <person name="Lehmann R."/>
        </authorList>
    </citation>
    <scope>NUCLEOTIDE SEQUENCE</scope>
</reference>
<dbReference type="OMA" id="CADTLNF"/>
<feature type="chain" id="PRO_5017958214" description="C-type lectin domain-containing protein" evidence="1">
    <location>
        <begin position="21"/>
        <end position="248"/>
    </location>
</feature>
<organism evidence="3 4">
    <name type="scientific">Amphiprion percula</name>
    <name type="common">Orange clownfish</name>
    <name type="synonym">Lutjanus percula</name>
    <dbReference type="NCBI Taxonomy" id="161767"/>
    <lineage>
        <taxon>Eukaryota</taxon>
        <taxon>Metazoa</taxon>
        <taxon>Chordata</taxon>
        <taxon>Craniata</taxon>
        <taxon>Vertebrata</taxon>
        <taxon>Euteleostomi</taxon>
        <taxon>Actinopterygii</taxon>
        <taxon>Neopterygii</taxon>
        <taxon>Teleostei</taxon>
        <taxon>Neoteleostei</taxon>
        <taxon>Acanthomorphata</taxon>
        <taxon>Ovalentaria</taxon>
        <taxon>Pomacentridae</taxon>
        <taxon>Amphiprion</taxon>
    </lineage>
</organism>
<dbReference type="InterPro" id="IPR001304">
    <property type="entry name" value="C-type_lectin-like"/>
</dbReference>
<evidence type="ECO:0000259" key="2">
    <source>
        <dbReference type="PROSITE" id="PS50041"/>
    </source>
</evidence>
<dbReference type="SUPFAM" id="SSF56436">
    <property type="entry name" value="C-type lectin-like"/>
    <property type="match status" value="2"/>
</dbReference>
<dbReference type="Pfam" id="PF00059">
    <property type="entry name" value="Lectin_C"/>
    <property type="match status" value="2"/>
</dbReference>
<feature type="domain" description="C-type lectin" evidence="2">
    <location>
        <begin position="15"/>
        <end position="128"/>
    </location>
</feature>
<dbReference type="InterPro" id="IPR016186">
    <property type="entry name" value="C-type_lectin-like/link_sf"/>
</dbReference>